<keyword evidence="2" id="KW-1003">Cell membrane</keyword>
<evidence type="ECO:0008006" key="12">
    <source>
        <dbReference type="Google" id="ProtNLM"/>
    </source>
</evidence>
<dbReference type="Pfam" id="PF02687">
    <property type="entry name" value="FtsX"/>
    <property type="match status" value="1"/>
</dbReference>
<dbReference type="Proteomes" id="UP000178168">
    <property type="component" value="Unassembled WGS sequence"/>
</dbReference>
<dbReference type="PANTHER" id="PTHR30572">
    <property type="entry name" value="MEMBRANE COMPONENT OF TRANSPORTER-RELATED"/>
    <property type="match status" value="1"/>
</dbReference>
<feature type="domain" description="MacB-like periplasmic core" evidence="9">
    <location>
        <begin position="21"/>
        <end position="247"/>
    </location>
</feature>
<evidence type="ECO:0000256" key="7">
    <source>
        <dbReference type="SAM" id="Phobius"/>
    </source>
</evidence>
<dbReference type="InterPro" id="IPR050250">
    <property type="entry name" value="Macrolide_Exporter_MacB"/>
</dbReference>
<protein>
    <recommendedName>
        <fullName evidence="12">Multidrug ABC transporter substrate-binding protein</fullName>
    </recommendedName>
</protein>
<sequence>MRITYTARTALRGLRSNMTRSLLTVLGIVIGITAIILIVSIGQGTERLIIGEIQGMGANTIIIRPGKEPTGPTDAADMLFADSLKTGDVEALRRKENVPDIVTIAPAVMVSGNVSYGGETYRPTIFGWDAEFMGKMMNITPREGEYFDELDIRSKASVAVIGSKVEDELFGNDSAVGKTIRIKNHAFRVVAVLPSHGQSTLFNVDEVVVIPYTTAQTYLLGINYFNEVMLQIEDAEDADAAVVDIERTLRERHNITDPEKDDFWVVTQEGIIDQIATILSVLTLFLSSVVAISLVVGGIGVMNIMLVSVTERTREIGLRKALGARNRDILLQFLTEAVLLTGAGGVVGITLGILFSILAGTIITQVLGRPWGFEFPYSAALLGLGVSAAVGLVFGIYPARKASKKSPIEALRYE</sequence>
<feature type="transmembrane region" description="Helical" evidence="7">
    <location>
        <begin position="284"/>
        <end position="309"/>
    </location>
</feature>
<evidence type="ECO:0000256" key="3">
    <source>
        <dbReference type="ARBA" id="ARBA00022692"/>
    </source>
</evidence>
<dbReference type="GO" id="GO:0022857">
    <property type="term" value="F:transmembrane transporter activity"/>
    <property type="evidence" value="ECO:0007669"/>
    <property type="project" value="TreeGrafter"/>
</dbReference>
<feature type="transmembrane region" description="Helical" evidence="7">
    <location>
        <begin position="375"/>
        <end position="397"/>
    </location>
</feature>
<dbReference type="EMBL" id="MHUZ01000001">
    <property type="protein sequence ID" value="OHA86415.1"/>
    <property type="molecule type" value="Genomic_DNA"/>
</dbReference>
<reference evidence="10 11" key="1">
    <citation type="journal article" date="2016" name="Nat. Commun.">
        <title>Thousands of microbial genomes shed light on interconnected biogeochemical processes in an aquifer system.</title>
        <authorList>
            <person name="Anantharaman K."/>
            <person name="Brown C.T."/>
            <person name="Hug L.A."/>
            <person name="Sharon I."/>
            <person name="Castelle C.J."/>
            <person name="Probst A.J."/>
            <person name="Thomas B.C."/>
            <person name="Singh A."/>
            <person name="Wilkins M.J."/>
            <person name="Karaoz U."/>
            <person name="Brodie E.L."/>
            <person name="Williams K.H."/>
            <person name="Hubbard S.S."/>
            <person name="Banfield J.F."/>
        </authorList>
    </citation>
    <scope>NUCLEOTIDE SEQUENCE [LARGE SCALE GENOMIC DNA]</scope>
</reference>
<dbReference type="InterPro" id="IPR025857">
    <property type="entry name" value="MacB_PCD"/>
</dbReference>
<dbReference type="GO" id="GO:0005886">
    <property type="term" value="C:plasma membrane"/>
    <property type="evidence" value="ECO:0007669"/>
    <property type="project" value="UniProtKB-SubCell"/>
</dbReference>
<evidence type="ECO:0000256" key="6">
    <source>
        <dbReference type="ARBA" id="ARBA00038076"/>
    </source>
</evidence>
<evidence type="ECO:0000256" key="5">
    <source>
        <dbReference type="ARBA" id="ARBA00023136"/>
    </source>
</evidence>
<proteinExistence type="inferred from homology"/>
<dbReference type="PANTHER" id="PTHR30572:SF4">
    <property type="entry name" value="ABC TRANSPORTER PERMEASE YTRF"/>
    <property type="match status" value="1"/>
</dbReference>
<evidence type="ECO:0000259" key="9">
    <source>
        <dbReference type="Pfam" id="PF12704"/>
    </source>
</evidence>
<evidence type="ECO:0000256" key="1">
    <source>
        <dbReference type="ARBA" id="ARBA00004651"/>
    </source>
</evidence>
<comment type="similarity">
    <text evidence="6">Belongs to the ABC-4 integral membrane protein family.</text>
</comment>
<evidence type="ECO:0000313" key="10">
    <source>
        <dbReference type="EMBL" id="OHA86415.1"/>
    </source>
</evidence>
<gene>
    <name evidence="10" type="ORF">A2591_03130</name>
</gene>
<comment type="subcellular location">
    <subcellularLocation>
        <location evidence="1">Cell membrane</location>
        <topology evidence="1">Multi-pass membrane protein</topology>
    </subcellularLocation>
</comment>
<evidence type="ECO:0000256" key="4">
    <source>
        <dbReference type="ARBA" id="ARBA00022989"/>
    </source>
</evidence>
<feature type="transmembrane region" description="Helical" evidence="7">
    <location>
        <begin position="330"/>
        <end position="363"/>
    </location>
</feature>
<keyword evidence="4 7" id="KW-1133">Transmembrane helix</keyword>
<evidence type="ECO:0000256" key="2">
    <source>
        <dbReference type="ARBA" id="ARBA00022475"/>
    </source>
</evidence>
<keyword evidence="3 7" id="KW-0812">Transmembrane</keyword>
<feature type="domain" description="ABC3 transporter permease C-terminal" evidence="8">
    <location>
        <begin position="288"/>
        <end position="407"/>
    </location>
</feature>
<comment type="caution">
    <text evidence="10">The sequence shown here is derived from an EMBL/GenBank/DDBJ whole genome shotgun (WGS) entry which is preliminary data.</text>
</comment>
<accession>A0A1G2SMV9</accession>
<dbReference type="STRING" id="1802730.A2591_03130"/>
<evidence type="ECO:0000313" key="11">
    <source>
        <dbReference type="Proteomes" id="UP000178168"/>
    </source>
</evidence>
<dbReference type="InterPro" id="IPR003838">
    <property type="entry name" value="ABC3_permease_C"/>
</dbReference>
<evidence type="ECO:0000259" key="8">
    <source>
        <dbReference type="Pfam" id="PF02687"/>
    </source>
</evidence>
<dbReference type="AlphaFoldDB" id="A0A1G2SMV9"/>
<organism evidence="10 11">
    <name type="scientific">Candidatus Yonathbacteria bacterium RIFOXYD1_FULL_52_36</name>
    <dbReference type="NCBI Taxonomy" id="1802730"/>
    <lineage>
        <taxon>Bacteria</taxon>
        <taxon>Candidatus Yonathiibacteriota</taxon>
    </lineage>
</organism>
<keyword evidence="5 7" id="KW-0472">Membrane</keyword>
<dbReference type="Pfam" id="PF12704">
    <property type="entry name" value="MacB_PCD"/>
    <property type="match status" value="1"/>
</dbReference>
<feature type="transmembrane region" description="Helical" evidence="7">
    <location>
        <begin position="21"/>
        <end position="42"/>
    </location>
</feature>
<name>A0A1G2SMV9_9BACT</name>